<name>A0A1A3GVF2_MYCMU</name>
<dbReference type="STRING" id="56689.GCA_001291445_03629"/>
<evidence type="ECO:0000313" key="2">
    <source>
        <dbReference type="EMBL" id="OBJ39810.1"/>
    </source>
</evidence>
<dbReference type="EMBL" id="LZLC01000167">
    <property type="protein sequence ID" value="OBJ39810.1"/>
    <property type="molecule type" value="Genomic_DNA"/>
</dbReference>
<accession>A0A1A3GVF2</accession>
<dbReference type="AlphaFoldDB" id="A0A1A3GVF2"/>
<evidence type="ECO:0000313" key="3">
    <source>
        <dbReference type="Proteomes" id="UP000093898"/>
    </source>
</evidence>
<proteinExistence type="predicted"/>
<dbReference type="GeneID" id="76728541"/>
<comment type="caution">
    <text evidence="2">The sequence shown here is derived from an EMBL/GenBank/DDBJ whole genome shotgun (WGS) entry which is preliminary data.</text>
</comment>
<sequence length="116" mass="12814">MSWLLVVCIPGLLMLATFGLSRLEAMLDTSKETYTAADVKAFVDKVKTAWSQQSAPSDTLPHRSAPRFEEPRALAAPSPTRDNPLGAFGEPELPSRAYAHYASNPQFRDTRHANRV</sequence>
<evidence type="ECO:0000256" key="1">
    <source>
        <dbReference type="SAM" id="MobiDB-lite"/>
    </source>
</evidence>
<gene>
    <name evidence="2" type="ORF">A5630_26695</name>
</gene>
<dbReference type="OrthoDB" id="4750196at2"/>
<dbReference type="Proteomes" id="UP000093898">
    <property type="component" value="Unassembled WGS sequence"/>
</dbReference>
<protein>
    <submittedName>
        <fullName evidence="2">Uncharacterized protein</fullName>
    </submittedName>
</protein>
<feature type="region of interest" description="Disordered" evidence="1">
    <location>
        <begin position="50"/>
        <end position="92"/>
    </location>
</feature>
<reference evidence="2 3" key="1">
    <citation type="submission" date="2016-06" db="EMBL/GenBank/DDBJ databases">
        <authorList>
            <person name="Kjaerup R.B."/>
            <person name="Dalgaard T.S."/>
            <person name="Juul-Madsen H.R."/>
        </authorList>
    </citation>
    <scope>NUCLEOTIDE SEQUENCE [LARGE SCALE GENOMIC DNA]</scope>
    <source>
        <strain evidence="2 3">1127319.6</strain>
    </source>
</reference>
<organism evidence="2 3">
    <name type="scientific">Mycolicibacterium mucogenicum</name>
    <name type="common">Mycobacterium mucogenicum</name>
    <dbReference type="NCBI Taxonomy" id="56689"/>
    <lineage>
        <taxon>Bacteria</taxon>
        <taxon>Bacillati</taxon>
        <taxon>Actinomycetota</taxon>
        <taxon>Actinomycetes</taxon>
        <taxon>Mycobacteriales</taxon>
        <taxon>Mycobacteriaceae</taxon>
        <taxon>Mycolicibacterium</taxon>
    </lineage>
</organism>
<dbReference type="RefSeq" id="WP_020100981.1">
    <property type="nucleotide sequence ID" value="NZ_CYSI01000007.1"/>
</dbReference>